<dbReference type="OrthoDB" id="6111975at2"/>
<evidence type="ECO:0000256" key="8">
    <source>
        <dbReference type="ARBA" id="ARBA00022777"/>
    </source>
</evidence>
<accession>A0A5C6EJ33</accession>
<feature type="compositionally biased region" description="Basic and acidic residues" evidence="12">
    <location>
        <begin position="207"/>
        <end position="222"/>
    </location>
</feature>
<protein>
    <recommendedName>
        <fullName evidence="4">non-specific serine/threonine protein kinase</fullName>
        <ecNumber evidence="4">2.7.11.1</ecNumber>
    </recommendedName>
</protein>
<dbReference type="GO" id="GO:0005813">
    <property type="term" value="C:centrosome"/>
    <property type="evidence" value="ECO:0007669"/>
    <property type="project" value="UniProtKB-SubCell"/>
</dbReference>
<keyword evidence="9 11" id="KW-0067">ATP-binding</keyword>
<keyword evidence="10" id="KW-0206">Cytoskeleton</keyword>
<evidence type="ECO:0000313" key="16">
    <source>
        <dbReference type="Proteomes" id="UP000318288"/>
    </source>
</evidence>
<dbReference type="PROSITE" id="PS00108">
    <property type="entry name" value="PROTEIN_KINASE_ST"/>
    <property type="match status" value="1"/>
</dbReference>
<comment type="subcellular location">
    <subcellularLocation>
        <location evidence="1">Cytoplasm</location>
        <location evidence="1">Cytoskeleton</location>
        <location evidence="1">Microtubule organizing center</location>
        <location evidence="1">Centrosome</location>
    </subcellularLocation>
    <subcellularLocation>
        <location evidence="2">Cytoplasm</location>
        <location evidence="2">Cytoskeleton</location>
        <location evidence="2">Spindle pole</location>
    </subcellularLocation>
</comment>
<evidence type="ECO:0000256" key="7">
    <source>
        <dbReference type="ARBA" id="ARBA00022741"/>
    </source>
</evidence>
<dbReference type="GO" id="GO:0000922">
    <property type="term" value="C:spindle pole"/>
    <property type="evidence" value="ECO:0007669"/>
    <property type="project" value="UniProtKB-SubCell"/>
</dbReference>
<dbReference type="Proteomes" id="UP000318288">
    <property type="component" value="Unassembled WGS sequence"/>
</dbReference>
<dbReference type="SUPFAM" id="SSF56112">
    <property type="entry name" value="Protein kinase-like (PK-like)"/>
    <property type="match status" value="1"/>
</dbReference>
<dbReference type="PROSITE" id="PS00107">
    <property type="entry name" value="PROTEIN_KINASE_ATP"/>
    <property type="match status" value="1"/>
</dbReference>
<keyword evidence="8 15" id="KW-0418">Kinase</keyword>
<feature type="domain" description="Protein kinase" evidence="14">
    <location>
        <begin position="92"/>
        <end position="414"/>
    </location>
</feature>
<evidence type="ECO:0000256" key="9">
    <source>
        <dbReference type="ARBA" id="ARBA00022840"/>
    </source>
</evidence>
<organism evidence="15 16">
    <name type="scientific">Rubripirellula tenax</name>
    <dbReference type="NCBI Taxonomy" id="2528015"/>
    <lineage>
        <taxon>Bacteria</taxon>
        <taxon>Pseudomonadati</taxon>
        <taxon>Planctomycetota</taxon>
        <taxon>Planctomycetia</taxon>
        <taxon>Pirellulales</taxon>
        <taxon>Pirellulaceae</taxon>
        <taxon>Rubripirellula</taxon>
    </lineage>
</organism>
<feature type="region of interest" description="Disordered" evidence="12">
    <location>
        <begin position="1"/>
        <end position="20"/>
    </location>
</feature>
<dbReference type="SMART" id="SM00220">
    <property type="entry name" value="S_TKc"/>
    <property type="match status" value="1"/>
</dbReference>
<dbReference type="InterPro" id="IPR017441">
    <property type="entry name" value="Protein_kinase_ATP_BS"/>
</dbReference>
<reference evidence="15 16" key="1">
    <citation type="submission" date="2019-02" db="EMBL/GenBank/DDBJ databases">
        <title>Deep-cultivation of Planctomycetes and their phenomic and genomic characterization uncovers novel biology.</title>
        <authorList>
            <person name="Wiegand S."/>
            <person name="Jogler M."/>
            <person name="Boedeker C."/>
            <person name="Pinto D."/>
            <person name="Vollmers J."/>
            <person name="Rivas-Marin E."/>
            <person name="Kohn T."/>
            <person name="Peeters S.H."/>
            <person name="Heuer A."/>
            <person name="Rast P."/>
            <person name="Oberbeckmann S."/>
            <person name="Bunk B."/>
            <person name="Jeske O."/>
            <person name="Meyerdierks A."/>
            <person name="Storesund J.E."/>
            <person name="Kallscheuer N."/>
            <person name="Luecker S."/>
            <person name="Lage O.M."/>
            <person name="Pohl T."/>
            <person name="Merkel B.J."/>
            <person name="Hornburger P."/>
            <person name="Mueller R.-W."/>
            <person name="Bruemmer F."/>
            <person name="Labrenz M."/>
            <person name="Spormann A.M."/>
            <person name="Op Den Camp H."/>
            <person name="Overmann J."/>
            <person name="Amann R."/>
            <person name="Jetten M.S.M."/>
            <person name="Mascher T."/>
            <person name="Medema M.H."/>
            <person name="Devos D.P."/>
            <person name="Kaster A.-K."/>
            <person name="Ovreas L."/>
            <person name="Rohde M."/>
            <person name="Galperin M.Y."/>
            <person name="Jogler C."/>
        </authorList>
    </citation>
    <scope>NUCLEOTIDE SEQUENCE [LARGE SCALE GENOMIC DNA]</scope>
    <source>
        <strain evidence="15 16">Poly51</strain>
    </source>
</reference>
<dbReference type="EC" id="2.7.11.1" evidence="4"/>
<dbReference type="EMBL" id="SJPW01000006">
    <property type="protein sequence ID" value="TWU48514.1"/>
    <property type="molecule type" value="Genomic_DNA"/>
</dbReference>
<keyword evidence="13" id="KW-0472">Membrane</keyword>
<feature type="binding site" evidence="11">
    <location>
        <position position="121"/>
    </location>
    <ligand>
        <name>ATP</name>
        <dbReference type="ChEBI" id="CHEBI:30616"/>
    </ligand>
</feature>
<dbReference type="InterPro" id="IPR000719">
    <property type="entry name" value="Prot_kinase_dom"/>
</dbReference>
<name>A0A5C6EJ33_9BACT</name>
<keyword evidence="5" id="KW-0723">Serine/threonine-protein kinase</keyword>
<dbReference type="PROSITE" id="PS50011">
    <property type="entry name" value="PROTEIN_KINASE_DOM"/>
    <property type="match status" value="1"/>
</dbReference>
<dbReference type="PANTHER" id="PTHR43289">
    <property type="entry name" value="MITOGEN-ACTIVATED PROTEIN KINASE KINASE KINASE 20-RELATED"/>
    <property type="match status" value="1"/>
</dbReference>
<keyword evidence="10" id="KW-0963">Cytoplasm</keyword>
<dbReference type="InterPro" id="IPR011009">
    <property type="entry name" value="Kinase-like_dom_sf"/>
</dbReference>
<feature type="compositionally biased region" description="Basic and acidic residues" evidence="12">
    <location>
        <begin position="7"/>
        <end position="20"/>
    </location>
</feature>
<dbReference type="InterPro" id="IPR001245">
    <property type="entry name" value="Ser-Thr/Tyr_kinase_cat_dom"/>
</dbReference>
<feature type="region of interest" description="Disordered" evidence="12">
    <location>
        <begin position="670"/>
        <end position="723"/>
    </location>
</feature>
<feature type="compositionally biased region" description="Polar residues" evidence="12">
    <location>
        <begin position="223"/>
        <end position="236"/>
    </location>
</feature>
<dbReference type="InterPro" id="IPR008271">
    <property type="entry name" value="Ser/Thr_kinase_AS"/>
</dbReference>
<dbReference type="PANTHER" id="PTHR43289:SF34">
    <property type="entry name" value="SERINE_THREONINE-PROTEIN KINASE YBDM-RELATED"/>
    <property type="match status" value="1"/>
</dbReference>
<keyword evidence="6 15" id="KW-0808">Transferase</keyword>
<evidence type="ECO:0000259" key="14">
    <source>
        <dbReference type="PROSITE" id="PS50011"/>
    </source>
</evidence>
<gene>
    <name evidence="15" type="primary">prkC_24</name>
    <name evidence="15" type="ORF">Poly51_44140</name>
</gene>
<evidence type="ECO:0000256" key="12">
    <source>
        <dbReference type="SAM" id="MobiDB-lite"/>
    </source>
</evidence>
<evidence type="ECO:0000256" key="10">
    <source>
        <dbReference type="ARBA" id="ARBA00023212"/>
    </source>
</evidence>
<evidence type="ECO:0000256" key="5">
    <source>
        <dbReference type="ARBA" id="ARBA00022527"/>
    </source>
</evidence>
<feature type="region of interest" description="Disordered" evidence="12">
    <location>
        <begin position="202"/>
        <end position="236"/>
    </location>
</feature>
<evidence type="ECO:0000256" key="4">
    <source>
        <dbReference type="ARBA" id="ARBA00012513"/>
    </source>
</evidence>
<dbReference type="CDD" id="cd14014">
    <property type="entry name" value="STKc_PknB_like"/>
    <property type="match status" value="1"/>
</dbReference>
<evidence type="ECO:0000256" key="11">
    <source>
        <dbReference type="PROSITE-ProRule" id="PRU10141"/>
    </source>
</evidence>
<dbReference type="AlphaFoldDB" id="A0A5C6EJ33"/>
<keyword evidence="16" id="KW-1185">Reference proteome</keyword>
<dbReference type="GO" id="GO:0005524">
    <property type="term" value="F:ATP binding"/>
    <property type="evidence" value="ECO:0007669"/>
    <property type="project" value="UniProtKB-UniRule"/>
</dbReference>
<comment type="caution">
    <text evidence="15">The sequence shown here is derived from an EMBL/GenBank/DDBJ whole genome shotgun (WGS) entry which is preliminary data.</text>
</comment>
<evidence type="ECO:0000256" key="1">
    <source>
        <dbReference type="ARBA" id="ARBA00004300"/>
    </source>
</evidence>
<sequence length="759" mass="84078">MSVNDATDDHHANDESDQDDRVVNAVKQYMSMLDAGQAPSTEDFLNQHAEIADQLRPSLDGLALVHRAAAPKQSGMAAAPDAEFTSKPIGDFQIVGELGRGGMGVVYEAIQLSLGRRVALKVLPFASGLDEVRLQRFRNEAHAAAALHHTNIVPVYAVGSDRGVHFYAMQLIQGQTLADVIEQMREVNSFHRDSPDAVIEANIDTTTGERDARAPVKARSSDASRGTTHSRPNESTLLNTHADRLRYYRTAVKMAHQAAMAIQHAHQYGVIHRDIKPGNLLLDAAGQIWVTDFGLAQIQYADSNMTRTGDPMGTLKYMSPEQAAGKRGEMDHRTDIYSLGITLYELLTLEPAIKGDNYRAMLNQVAEHEPSSPKSIVPSLPIELDTIVRKAIAKAPADRYASAQTFADDLQSWLDDKPIAAKPPSALERLAKWRRRNSGLVATASIVLMAATIGLLVTTLMIYRALDRETQQRELAEESFQQAKSAVDQFSSLSESELAYHPNLQHLRRSFLETSLGFYQDFLEHRSADPGASKELAMTSNRVQKMVEELRLLDNIEPMLMLSNKAVQDDVGVDQESATAMTAAVENFQTQRESLAVRYVGSLQSDDSEMSDLLRAFEKEMSQYVSTSQVNRLRQIARQQGLPFIFMSSEVVVELGLSQDQREAISRIIEETRPGRGDDDRRPGGDRPGDDRPSNDRLGDGFGGDRPPRHGFGGPPGRFGSFERAFSPVTRNTVKHILQILTPEQREKWNAFVGEPFRP</sequence>
<evidence type="ECO:0000256" key="2">
    <source>
        <dbReference type="ARBA" id="ARBA00004647"/>
    </source>
</evidence>
<dbReference type="FunFam" id="1.10.510.10:FF:000021">
    <property type="entry name" value="Serine/threonine protein kinase"/>
    <property type="match status" value="1"/>
</dbReference>
<keyword evidence="13" id="KW-1133">Transmembrane helix</keyword>
<dbReference type="Gene3D" id="3.30.200.20">
    <property type="entry name" value="Phosphorylase Kinase, domain 1"/>
    <property type="match status" value="1"/>
</dbReference>
<comment type="similarity">
    <text evidence="3">Belongs to the protein kinase superfamily. NEK Ser/Thr protein kinase family. NIMA subfamily.</text>
</comment>
<evidence type="ECO:0000256" key="6">
    <source>
        <dbReference type="ARBA" id="ARBA00022679"/>
    </source>
</evidence>
<dbReference type="Gene3D" id="1.10.510.10">
    <property type="entry name" value="Transferase(Phosphotransferase) domain 1"/>
    <property type="match status" value="1"/>
</dbReference>
<dbReference type="Pfam" id="PF07714">
    <property type="entry name" value="PK_Tyr_Ser-Thr"/>
    <property type="match status" value="1"/>
</dbReference>
<feature type="transmembrane region" description="Helical" evidence="13">
    <location>
        <begin position="439"/>
        <end position="463"/>
    </location>
</feature>
<keyword evidence="13" id="KW-0812">Transmembrane</keyword>
<proteinExistence type="inferred from homology"/>
<evidence type="ECO:0000313" key="15">
    <source>
        <dbReference type="EMBL" id="TWU48514.1"/>
    </source>
</evidence>
<dbReference type="GO" id="GO:0004674">
    <property type="term" value="F:protein serine/threonine kinase activity"/>
    <property type="evidence" value="ECO:0007669"/>
    <property type="project" value="UniProtKB-KW"/>
</dbReference>
<dbReference type="RefSeq" id="WP_146459901.1">
    <property type="nucleotide sequence ID" value="NZ_SJPW01000006.1"/>
</dbReference>
<evidence type="ECO:0000256" key="13">
    <source>
        <dbReference type="SAM" id="Phobius"/>
    </source>
</evidence>
<feature type="compositionally biased region" description="Basic and acidic residues" evidence="12">
    <location>
        <begin position="670"/>
        <end position="699"/>
    </location>
</feature>
<evidence type="ECO:0000256" key="3">
    <source>
        <dbReference type="ARBA" id="ARBA00010886"/>
    </source>
</evidence>
<keyword evidence="7 11" id="KW-0547">Nucleotide-binding</keyword>